<organism evidence="1 2">
    <name type="scientific">Marchantia polymorpha</name>
    <name type="common">Common liverwort</name>
    <name type="synonym">Marchantia aquatica</name>
    <dbReference type="NCBI Taxonomy" id="3197"/>
    <lineage>
        <taxon>Eukaryota</taxon>
        <taxon>Viridiplantae</taxon>
        <taxon>Streptophyta</taxon>
        <taxon>Embryophyta</taxon>
        <taxon>Marchantiophyta</taxon>
        <taxon>Marchantiopsida</taxon>
        <taxon>Marchantiidae</taxon>
        <taxon>Marchantiales</taxon>
        <taxon>Marchantiaceae</taxon>
        <taxon>Marchantia</taxon>
    </lineage>
</organism>
<evidence type="ECO:0000313" key="1">
    <source>
        <dbReference type="EMBL" id="PTQ36450.1"/>
    </source>
</evidence>
<dbReference type="AlphaFoldDB" id="A0A2R6WRF8"/>
<keyword evidence="2" id="KW-1185">Reference proteome</keyword>
<sequence>GGGDAVADLGGVEEDVNRLTGGGGELAVAGSDGGGGGDVNRLTGGGGELAVAGSDGGGGDDASGPGGGEEVGVVVLSTDGFDGDGERGDSAAG</sequence>
<feature type="non-terminal residue" evidence="1">
    <location>
        <position position="1"/>
    </location>
</feature>
<dbReference type="Proteomes" id="UP000244005">
    <property type="component" value="Unassembled WGS sequence"/>
</dbReference>
<evidence type="ECO:0000313" key="2">
    <source>
        <dbReference type="Proteomes" id="UP000244005"/>
    </source>
</evidence>
<protein>
    <submittedName>
        <fullName evidence="1">Uncharacterized protein</fullName>
    </submittedName>
</protein>
<gene>
    <name evidence="1" type="ORF">MARPO_0064s0121</name>
</gene>
<proteinExistence type="predicted"/>
<reference evidence="2" key="1">
    <citation type="journal article" date="2017" name="Cell">
        <title>Insights into land plant evolution garnered from the Marchantia polymorpha genome.</title>
        <authorList>
            <person name="Bowman J.L."/>
            <person name="Kohchi T."/>
            <person name="Yamato K.T."/>
            <person name="Jenkins J."/>
            <person name="Shu S."/>
            <person name="Ishizaki K."/>
            <person name="Yamaoka S."/>
            <person name="Nishihama R."/>
            <person name="Nakamura Y."/>
            <person name="Berger F."/>
            <person name="Adam C."/>
            <person name="Aki S.S."/>
            <person name="Althoff F."/>
            <person name="Araki T."/>
            <person name="Arteaga-Vazquez M.A."/>
            <person name="Balasubrmanian S."/>
            <person name="Barry K."/>
            <person name="Bauer D."/>
            <person name="Boehm C.R."/>
            <person name="Briginshaw L."/>
            <person name="Caballero-Perez J."/>
            <person name="Catarino B."/>
            <person name="Chen F."/>
            <person name="Chiyoda S."/>
            <person name="Chovatia M."/>
            <person name="Davies K.M."/>
            <person name="Delmans M."/>
            <person name="Demura T."/>
            <person name="Dierschke T."/>
            <person name="Dolan L."/>
            <person name="Dorantes-Acosta A.E."/>
            <person name="Eklund D.M."/>
            <person name="Florent S.N."/>
            <person name="Flores-Sandoval E."/>
            <person name="Fujiyama A."/>
            <person name="Fukuzawa H."/>
            <person name="Galik B."/>
            <person name="Grimanelli D."/>
            <person name="Grimwood J."/>
            <person name="Grossniklaus U."/>
            <person name="Hamada T."/>
            <person name="Haseloff J."/>
            <person name="Hetherington A.J."/>
            <person name="Higo A."/>
            <person name="Hirakawa Y."/>
            <person name="Hundley H.N."/>
            <person name="Ikeda Y."/>
            <person name="Inoue K."/>
            <person name="Inoue S.I."/>
            <person name="Ishida S."/>
            <person name="Jia Q."/>
            <person name="Kakita M."/>
            <person name="Kanazawa T."/>
            <person name="Kawai Y."/>
            <person name="Kawashima T."/>
            <person name="Kennedy M."/>
            <person name="Kinose K."/>
            <person name="Kinoshita T."/>
            <person name="Kohara Y."/>
            <person name="Koide E."/>
            <person name="Komatsu K."/>
            <person name="Kopischke S."/>
            <person name="Kubo M."/>
            <person name="Kyozuka J."/>
            <person name="Lagercrantz U."/>
            <person name="Lin S.S."/>
            <person name="Lindquist E."/>
            <person name="Lipzen A.M."/>
            <person name="Lu C.W."/>
            <person name="De Luna E."/>
            <person name="Martienssen R.A."/>
            <person name="Minamino N."/>
            <person name="Mizutani M."/>
            <person name="Mizutani M."/>
            <person name="Mochizuki N."/>
            <person name="Monte I."/>
            <person name="Mosher R."/>
            <person name="Nagasaki H."/>
            <person name="Nakagami H."/>
            <person name="Naramoto S."/>
            <person name="Nishitani K."/>
            <person name="Ohtani M."/>
            <person name="Okamoto T."/>
            <person name="Okumura M."/>
            <person name="Phillips J."/>
            <person name="Pollak B."/>
            <person name="Reinders A."/>
            <person name="Rovekamp M."/>
            <person name="Sano R."/>
            <person name="Sawa S."/>
            <person name="Schmid M.W."/>
            <person name="Shirakawa M."/>
            <person name="Solano R."/>
            <person name="Spunde A."/>
            <person name="Suetsugu N."/>
            <person name="Sugano S."/>
            <person name="Sugiyama A."/>
            <person name="Sun R."/>
            <person name="Suzuki Y."/>
            <person name="Takenaka M."/>
            <person name="Takezawa D."/>
            <person name="Tomogane H."/>
            <person name="Tsuzuki M."/>
            <person name="Ueda T."/>
            <person name="Umeda M."/>
            <person name="Ward J.M."/>
            <person name="Watanabe Y."/>
            <person name="Yazaki K."/>
            <person name="Yokoyama R."/>
            <person name="Yoshitake Y."/>
            <person name="Yotsui I."/>
            <person name="Zachgo S."/>
            <person name="Schmutz J."/>
        </authorList>
    </citation>
    <scope>NUCLEOTIDE SEQUENCE [LARGE SCALE GENOMIC DNA]</scope>
    <source>
        <strain evidence="2">Tak-1</strain>
    </source>
</reference>
<name>A0A2R6WRF8_MARPO</name>
<dbReference type="EMBL" id="KZ772736">
    <property type="protein sequence ID" value="PTQ36450.1"/>
    <property type="molecule type" value="Genomic_DNA"/>
</dbReference>
<accession>A0A2R6WRF8</accession>